<gene>
    <name evidence="1" type="ORF">CBF28_09400</name>
</gene>
<dbReference type="GeneID" id="95582026"/>
<accession>A0A430B058</accession>
<comment type="caution">
    <text evidence="1">The sequence shown here is derived from an EMBL/GenBank/DDBJ whole genome shotgun (WGS) entry which is preliminary data.</text>
</comment>
<dbReference type="Proteomes" id="UP000288028">
    <property type="component" value="Unassembled WGS sequence"/>
</dbReference>
<sequence>MENTFKLDTGDNLFLSPHITSQTIIDLVQKLSKNELDFIVLEPKTPIKNSLYIQIIYGFSVELRLVLPNDEIRHYSYETENMNEVITIFLNYFEKKEIPNLDTWEDISDSFRPNLFSTIFSKLRSSKKKRR</sequence>
<evidence type="ECO:0000313" key="1">
    <source>
        <dbReference type="EMBL" id="RSU13689.1"/>
    </source>
</evidence>
<protein>
    <submittedName>
        <fullName evidence="1">Uncharacterized protein</fullName>
    </submittedName>
</protein>
<keyword evidence="2" id="KW-1185">Reference proteome</keyword>
<name>A0A430B058_9ENTE</name>
<dbReference type="EMBL" id="NGKB01000008">
    <property type="protein sequence ID" value="RSU13689.1"/>
    <property type="molecule type" value="Genomic_DNA"/>
</dbReference>
<dbReference type="RefSeq" id="WP_126794574.1">
    <property type="nucleotide sequence ID" value="NZ_CP060720.1"/>
</dbReference>
<organism evidence="1 2">
    <name type="scientific">Vagococcus carniphilus</name>
    <dbReference type="NCBI Taxonomy" id="218144"/>
    <lineage>
        <taxon>Bacteria</taxon>
        <taxon>Bacillati</taxon>
        <taxon>Bacillota</taxon>
        <taxon>Bacilli</taxon>
        <taxon>Lactobacillales</taxon>
        <taxon>Enterococcaceae</taxon>
        <taxon>Vagococcus</taxon>
    </lineage>
</organism>
<reference evidence="1 2" key="1">
    <citation type="submission" date="2017-05" db="EMBL/GenBank/DDBJ databases">
        <title>Vagococcus spp. assemblies.</title>
        <authorList>
            <person name="Gulvik C.A."/>
        </authorList>
    </citation>
    <scope>NUCLEOTIDE SEQUENCE [LARGE SCALE GENOMIC DNA]</scope>
    <source>
        <strain evidence="1 2">SS1714</strain>
    </source>
</reference>
<dbReference type="OrthoDB" id="2663305at2"/>
<dbReference type="AlphaFoldDB" id="A0A430B058"/>
<evidence type="ECO:0000313" key="2">
    <source>
        <dbReference type="Proteomes" id="UP000288028"/>
    </source>
</evidence>
<proteinExistence type="predicted"/>